<evidence type="ECO:0000313" key="4">
    <source>
        <dbReference type="Proteomes" id="UP000663722"/>
    </source>
</evidence>
<dbReference type="InterPro" id="IPR050855">
    <property type="entry name" value="NDM-1-like"/>
</dbReference>
<dbReference type="GO" id="GO:0017001">
    <property type="term" value="P:antibiotic catabolic process"/>
    <property type="evidence" value="ECO:0007669"/>
    <property type="project" value="UniProtKB-ARBA"/>
</dbReference>
<dbReference type="InterPro" id="IPR036866">
    <property type="entry name" value="RibonucZ/Hydroxyglut_hydro"/>
</dbReference>
<sequence>MNIIEIAPGLSLIPLDQDIPGFGSFIGSWLYKGEKTFLVDVGPAATVPLLIRALESVGVKSLDAILLTHIHIDHAGGIGDLVSRFPDTPVVCHNSGIPHLSDPSRLWKGSVKTLGDVARSYGPIRAVPGALLRDAAQFHDHGIKCFMTPGHAPHHVSYLIGSYLFAGEAGGCYSELPDGTFCLRPATPPRFFLETSILSIDTLMAVPHDLLCYGHFGATRKTPQLLKIHKRQLVEWADIIRRQMQFDQGQNLVEHCMKLLLRKDPLLAGWNEMDPQAQERERFFFRNSIRGFIGYLKEKEK</sequence>
<name>A0A975BW66_9BACT</name>
<dbReference type="EMBL" id="CP061800">
    <property type="protein sequence ID" value="QTA92612.1"/>
    <property type="molecule type" value="Genomic_DNA"/>
</dbReference>
<dbReference type="AlphaFoldDB" id="A0A975BW66"/>
<dbReference type="InterPro" id="IPR037482">
    <property type="entry name" value="ST1585_MBL-fold"/>
</dbReference>
<dbReference type="Pfam" id="PF00753">
    <property type="entry name" value="Lactamase_B"/>
    <property type="match status" value="1"/>
</dbReference>
<dbReference type="PANTHER" id="PTHR42951:SF4">
    <property type="entry name" value="ACYL-COENZYME A THIOESTERASE MBLAC2"/>
    <property type="match status" value="1"/>
</dbReference>
<dbReference type="InterPro" id="IPR001279">
    <property type="entry name" value="Metallo-B-lactamas"/>
</dbReference>
<evidence type="ECO:0000259" key="2">
    <source>
        <dbReference type="SMART" id="SM00849"/>
    </source>
</evidence>
<dbReference type="SMART" id="SM00849">
    <property type="entry name" value="Lactamase_B"/>
    <property type="match status" value="1"/>
</dbReference>
<evidence type="ECO:0000256" key="1">
    <source>
        <dbReference type="ARBA" id="ARBA00005250"/>
    </source>
</evidence>
<dbReference type="PANTHER" id="PTHR42951">
    <property type="entry name" value="METALLO-BETA-LACTAMASE DOMAIN-CONTAINING"/>
    <property type="match status" value="1"/>
</dbReference>
<reference evidence="3" key="1">
    <citation type="journal article" date="2021" name="Microb. Physiol.">
        <title>Proteogenomic Insights into the Physiology of Marine, Sulfate-Reducing, Filamentous Desulfonema limicola and Desulfonema magnum.</title>
        <authorList>
            <person name="Schnaars V."/>
            <person name="Wohlbrand L."/>
            <person name="Scheve S."/>
            <person name="Hinrichs C."/>
            <person name="Reinhardt R."/>
            <person name="Rabus R."/>
        </authorList>
    </citation>
    <scope>NUCLEOTIDE SEQUENCE</scope>
    <source>
        <strain evidence="3">4be13</strain>
    </source>
</reference>
<protein>
    <submittedName>
        <fullName evidence="3">Beta-lactamase domain-containing protein</fullName>
    </submittedName>
</protein>
<organism evidence="3 4">
    <name type="scientific">Desulfonema magnum</name>
    <dbReference type="NCBI Taxonomy" id="45655"/>
    <lineage>
        <taxon>Bacteria</taxon>
        <taxon>Pseudomonadati</taxon>
        <taxon>Thermodesulfobacteriota</taxon>
        <taxon>Desulfobacteria</taxon>
        <taxon>Desulfobacterales</taxon>
        <taxon>Desulfococcaceae</taxon>
        <taxon>Desulfonema</taxon>
    </lineage>
</organism>
<dbReference type="Proteomes" id="UP000663722">
    <property type="component" value="Chromosome"/>
</dbReference>
<comment type="similarity">
    <text evidence="1">Belongs to the metallo-beta-lactamase superfamily. Class-B beta-lactamase family.</text>
</comment>
<dbReference type="KEGG" id="dmm:dnm_086990"/>
<proteinExistence type="inferred from homology"/>
<feature type="domain" description="Metallo-beta-lactamase" evidence="2">
    <location>
        <begin position="25"/>
        <end position="215"/>
    </location>
</feature>
<dbReference type="RefSeq" id="WP_207679905.1">
    <property type="nucleotide sequence ID" value="NZ_CP061800.1"/>
</dbReference>
<dbReference type="SUPFAM" id="SSF56281">
    <property type="entry name" value="Metallo-hydrolase/oxidoreductase"/>
    <property type="match status" value="1"/>
</dbReference>
<gene>
    <name evidence="3" type="ORF">dnm_086990</name>
</gene>
<evidence type="ECO:0000313" key="3">
    <source>
        <dbReference type="EMBL" id="QTA92612.1"/>
    </source>
</evidence>
<dbReference type="CDD" id="cd07726">
    <property type="entry name" value="ST1585-like_MBL-fold"/>
    <property type="match status" value="1"/>
</dbReference>
<dbReference type="Gene3D" id="3.60.15.10">
    <property type="entry name" value="Ribonuclease Z/Hydroxyacylglutathione hydrolase-like"/>
    <property type="match status" value="1"/>
</dbReference>
<keyword evidence="4" id="KW-1185">Reference proteome</keyword>
<accession>A0A975BW66</accession>